<name>A0A4Z0M6Z3_9GAMM</name>
<organism evidence="1 2">
    <name type="scientific">Mangrovimicrobium sediminis</name>
    <dbReference type="NCBI Taxonomy" id="2562682"/>
    <lineage>
        <taxon>Bacteria</taxon>
        <taxon>Pseudomonadati</taxon>
        <taxon>Pseudomonadota</taxon>
        <taxon>Gammaproteobacteria</taxon>
        <taxon>Cellvibrionales</taxon>
        <taxon>Halieaceae</taxon>
        <taxon>Mangrovimicrobium</taxon>
    </lineage>
</organism>
<accession>A0A4Z0M6Z3</accession>
<sequence>MDTVGDNLDLITALEGRLKAAVNLSPRGEQRWVMTLRLLYDGHPAGNLSFNLDGYDAGEAEALARNIPHHPGLMREIDEYLWGESD</sequence>
<dbReference type="EMBL" id="SRLE01000004">
    <property type="protein sequence ID" value="TGD75085.1"/>
    <property type="molecule type" value="Genomic_DNA"/>
</dbReference>
<dbReference type="Proteomes" id="UP000298050">
    <property type="component" value="Unassembled WGS sequence"/>
</dbReference>
<evidence type="ECO:0000313" key="2">
    <source>
        <dbReference type="Proteomes" id="UP000298050"/>
    </source>
</evidence>
<reference evidence="1 2" key="1">
    <citation type="submission" date="2019-04" db="EMBL/GenBank/DDBJ databases">
        <title>Taxonomy of novel Haliea sp. from mangrove soil of West Coast of India.</title>
        <authorList>
            <person name="Verma A."/>
            <person name="Kumar P."/>
            <person name="Krishnamurthi S."/>
        </authorList>
    </citation>
    <scope>NUCLEOTIDE SEQUENCE [LARGE SCALE GENOMIC DNA]</scope>
    <source>
        <strain evidence="1 2">SAOS-164</strain>
    </source>
</reference>
<keyword evidence="2" id="KW-1185">Reference proteome</keyword>
<gene>
    <name evidence="1" type="ORF">E4634_03485</name>
</gene>
<protein>
    <submittedName>
        <fullName evidence="1">Uncharacterized protein</fullName>
    </submittedName>
</protein>
<dbReference type="OrthoDB" id="6089073at2"/>
<proteinExistence type="predicted"/>
<comment type="caution">
    <text evidence="1">The sequence shown here is derived from an EMBL/GenBank/DDBJ whole genome shotgun (WGS) entry which is preliminary data.</text>
</comment>
<evidence type="ECO:0000313" key="1">
    <source>
        <dbReference type="EMBL" id="TGD75085.1"/>
    </source>
</evidence>
<dbReference type="AlphaFoldDB" id="A0A4Z0M6Z3"/>